<comment type="pathway">
    <text evidence="10">Phospholipid metabolism; phosphatidylglycerol biosynthesis; phosphatidylglycerol from CDP-diacylglycerol: step 2/2.</text>
</comment>
<accession>A0A1D1UU14</accession>
<evidence type="ECO:0000259" key="19">
    <source>
        <dbReference type="PROSITE" id="PS50054"/>
    </source>
</evidence>
<sequence>MDNPDGEDALTKAAIERKEGGNEQVRVAAPGNQVEDRDLIVPSETQEIVEPVAPVSSTSSVPMSRTRQIQTVFRKALFFPSLAYNALSEKFTSRTWYNRIDNHVILGALPFRSVIANVAATENVKGIISFNEDYEVNPRWYATSEEMAKLGIKHVRLPVEDYTASPSLTQVQEGLKFIEDVKKEGGTVYIHCKAGRFRSAFFASAYVIASQKLRAEPAVLLVQEKRPQMWLGPKQIRKLQMFHNSLYPDDQEDLLVEPPKPPSVPSTPIP</sequence>
<comment type="catalytic activity">
    <reaction evidence="16">
        <text>1,2-dioctanoyl-sn-glycero-3-phospho-(1D-myo-inositol-5-phosphate) + H2O = 1,2-dioctanoyl-sn-glycero-3-phospho-(1D-myo-inositol) + phosphate</text>
        <dbReference type="Rhea" id="RHEA:42308"/>
        <dbReference type="ChEBI" id="CHEBI:15377"/>
        <dbReference type="ChEBI" id="CHEBI:43474"/>
        <dbReference type="ChEBI" id="CHEBI:65221"/>
        <dbReference type="ChEBI" id="CHEBI:78911"/>
    </reaction>
    <physiologicalReaction direction="left-to-right" evidence="16">
        <dbReference type="Rhea" id="RHEA:42309"/>
    </physiologicalReaction>
</comment>
<dbReference type="InterPro" id="IPR016130">
    <property type="entry name" value="Tyr_Pase_AS"/>
</dbReference>
<feature type="domain" description="Tyrosine specific protein phosphatases" evidence="20">
    <location>
        <begin position="172"/>
        <end position="237"/>
    </location>
</feature>
<dbReference type="Gene3D" id="3.90.190.10">
    <property type="entry name" value="Protein tyrosine phosphatase superfamily"/>
    <property type="match status" value="1"/>
</dbReference>
<feature type="region of interest" description="Disordered" evidence="18">
    <location>
        <begin position="251"/>
        <end position="270"/>
    </location>
</feature>
<evidence type="ECO:0000256" key="1">
    <source>
        <dbReference type="ARBA" id="ARBA00004370"/>
    </source>
</evidence>
<evidence type="ECO:0000256" key="5">
    <source>
        <dbReference type="ARBA" id="ARBA00022912"/>
    </source>
</evidence>
<dbReference type="PANTHER" id="PTHR46712:SF1">
    <property type="entry name" value="PHOSPHATIDYLGLYCEROPHOSPHATASE AND PROTEIN-TYROSINE PHOSPHATASE 1"/>
    <property type="match status" value="1"/>
</dbReference>
<dbReference type="GO" id="GO:0004721">
    <property type="term" value="F:phosphoprotein phosphatase activity"/>
    <property type="evidence" value="ECO:0007669"/>
    <property type="project" value="UniProtKB-KW"/>
</dbReference>
<dbReference type="PROSITE" id="PS50056">
    <property type="entry name" value="TYR_PHOSPHATASE_2"/>
    <property type="match status" value="1"/>
</dbReference>
<evidence type="ECO:0000313" key="21">
    <source>
        <dbReference type="EMBL" id="GAU93154.1"/>
    </source>
</evidence>
<evidence type="ECO:0000256" key="18">
    <source>
        <dbReference type="SAM" id="MobiDB-lite"/>
    </source>
</evidence>
<keyword evidence="8" id="KW-0594">Phospholipid biosynthesis</keyword>
<dbReference type="PANTHER" id="PTHR46712">
    <property type="entry name" value="PHOSPHATIDYLGLYCEROPHOSPHATASE AND PROTEIN-TYROSINE PHOSPHATASE 1"/>
    <property type="match status" value="1"/>
</dbReference>
<evidence type="ECO:0000313" key="22">
    <source>
        <dbReference type="Proteomes" id="UP000186922"/>
    </source>
</evidence>
<reference evidence="21 22" key="1">
    <citation type="journal article" date="2016" name="Nat. Commun.">
        <title>Extremotolerant tardigrade genome and improved radiotolerance of human cultured cells by tardigrade-unique protein.</title>
        <authorList>
            <person name="Hashimoto T."/>
            <person name="Horikawa D.D."/>
            <person name="Saito Y."/>
            <person name="Kuwahara H."/>
            <person name="Kozuka-Hata H."/>
            <person name="Shin-I T."/>
            <person name="Minakuchi Y."/>
            <person name="Ohishi K."/>
            <person name="Motoyama A."/>
            <person name="Aizu T."/>
            <person name="Enomoto A."/>
            <person name="Kondo K."/>
            <person name="Tanaka S."/>
            <person name="Hara Y."/>
            <person name="Koshikawa S."/>
            <person name="Sagara H."/>
            <person name="Miura T."/>
            <person name="Yokobori S."/>
            <person name="Miyagawa K."/>
            <person name="Suzuki Y."/>
            <person name="Kubo T."/>
            <person name="Oyama M."/>
            <person name="Kohara Y."/>
            <person name="Fujiyama A."/>
            <person name="Arakawa K."/>
            <person name="Katayama T."/>
            <person name="Toyoda A."/>
            <person name="Kunieda T."/>
        </authorList>
    </citation>
    <scope>NUCLEOTIDE SEQUENCE [LARGE SCALE GENOMIC DNA]</scope>
    <source>
        <strain evidence="21 22">YOKOZUNA-1</strain>
    </source>
</reference>
<organism evidence="21 22">
    <name type="scientific">Ramazzottius varieornatus</name>
    <name type="common">Water bear</name>
    <name type="synonym">Tardigrade</name>
    <dbReference type="NCBI Taxonomy" id="947166"/>
    <lineage>
        <taxon>Eukaryota</taxon>
        <taxon>Metazoa</taxon>
        <taxon>Ecdysozoa</taxon>
        <taxon>Tardigrada</taxon>
        <taxon>Eutardigrada</taxon>
        <taxon>Parachela</taxon>
        <taxon>Hypsibioidea</taxon>
        <taxon>Ramazzottiidae</taxon>
        <taxon>Ramazzottius</taxon>
    </lineage>
</organism>
<protein>
    <recommendedName>
        <fullName evidence="17">Phosphatidylglycerophosphatase and protein-tyrosine phosphatase 1</fullName>
        <ecNumber evidence="11">3.1.3.27</ecNumber>
    </recommendedName>
</protein>
<dbReference type="Pfam" id="PF00782">
    <property type="entry name" value="DSPc"/>
    <property type="match status" value="1"/>
</dbReference>
<comment type="catalytic activity">
    <reaction evidence="13">
        <text>a 1-acyl-2-hexanoyl-sn-glycero-3-phospho-(1D-myo-inositol-5-phosphate) + H2O = a 1-acyl-2-hexanoyl-sn-glycero-3-phospho-(1D-myo-inositol) + phosphate</text>
        <dbReference type="Rhea" id="RHEA:42320"/>
        <dbReference type="ChEBI" id="CHEBI:15377"/>
        <dbReference type="ChEBI" id="CHEBI:43474"/>
        <dbReference type="ChEBI" id="CHEBI:78930"/>
        <dbReference type="ChEBI" id="CHEBI:78931"/>
    </reaction>
    <physiologicalReaction direction="left-to-right" evidence="13">
        <dbReference type="Rhea" id="RHEA:42321"/>
    </physiologicalReaction>
</comment>
<evidence type="ECO:0000256" key="12">
    <source>
        <dbReference type="ARBA" id="ARBA00050944"/>
    </source>
</evidence>
<keyword evidence="5" id="KW-0904">Protein phosphatase</keyword>
<dbReference type="GO" id="GO:0005737">
    <property type="term" value="C:cytoplasm"/>
    <property type="evidence" value="ECO:0007669"/>
    <property type="project" value="UniProtKB-ARBA"/>
</dbReference>
<feature type="domain" description="Tyrosine-protein phosphatase" evidence="19">
    <location>
        <begin position="96"/>
        <end position="248"/>
    </location>
</feature>
<comment type="subcellular location">
    <subcellularLocation>
        <location evidence="1">Membrane</location>
    </subcellularLocation>
</comment>
<evidence type="ECO:0000259" key="20">
    <source>
        <dbReference type="PROSITE" id="PS50056"/>
    </source>
</evidence>
<evidence type="ECO:0000256" key="9">
    <source>
        <dbReference type="ARBA" id="ARBA00023264"/>
    </source>
</evidence>
<evidence type="ECO:0000256" key="7">
    <source>
        <dbReference type="ARBA" id="ARBA00023136"/>
    </source>
</evidence>
<dbReference type="InterPro" id="IPR029021">
    <property type="entry name" value="Prot-tyrosine_phosphatase-like"/>
</dbReference>
<keyword evidence="4" id="KW-0378">Hydrolase</keyword>
<dbReference type="InterPro" id="IPR000387">
    <property type="entry name" value="Tyr_Pase_dom"/>
</dbReference>
<dbReference type="PROSITE" id="PS50054">
    <property type="entry name" value="TYR_PHOSPHATASE_DUAL"/>
    <property type="match status" value="1"/>
</dbReference>
<dbReference type="SUPFAM" id="SSF52799">
    <property type="entry name" value="(Phosphotyrosine protein) phosphatases II"/>
    <property type="match status" value="1"/>
</dbReference>
<keyword evidence="6" id="KW-0443">Lipid metabolism</keyword>
<evidence type="ECO:0000256" key="11">
    <source>
        <dbReference type="ARBA" id="ARBA00024224"/>
    </source>
</evidence>
<evidence type="ECO:0000256" key="2">
    <source>
        <dbReference type="ARBA" id="ARBA00005189"/>
    </source>
</evidence>
<evidence type="ECO:0000256" key="3">
    <source>
        <dbReference type="ARBA" id="ARBA00022516"/>
    </source>
</evidence>
<dbReference type="AlphaFoldDB" id="A0A1D1UU14"/>
<evidence type="ECO:0000256" key="14">
    <source>
        <dbReference type="ARBA" id="ARBA00052505"/>
    </source>
</evidence>
<dbReference type="InterPro" id="IPR020422">
    <property type="entry name" value="TYR_PHOSPHATASE_DUAL_dom"/>
</dbReference>
<keyword evidence="7" id="KW-0472">Membrane</keyword>
<comment type="catalytic activity">
    <reaction evidence="12">
        <text>a 1,2-diacyl-sn-glycero-3-phospho-(1'-sn-glycero-3'-phosphate) + H2O = a 1,2-diacyl-sn-glycero-3-phospho-(1'-sn-glycerol) + phosphate</text>
        <dbReference type="Rhea" id="RHEA:33751"/>
        <dbReference type="ChEBI" id="CHEBI:15377"/>
        <dbReference type="ChEBI" id="CHEBI:43474"/>
        <dbReference type="ChEBI" id="CHEBI:60110"/>
        <dbReference type="ChEBI" id="CHEBI:64716"/>
        <dbReference type="EC" id="3.1.3.27"/>
    </reaction>
    <physiologicalReaction direction="left-to-right" evidence="12">
        <dbReference type="Rhea" id="RHEA:33752"/>
    </physiologicalReaction>
</comment>
<evidence type="ECO:0000256" key="4">
    <source>
        <dbReference type="ARBA" id="ARBA00022801"/>
    </source>
</evidence>
<dbReference type="FunFam" id="3.90.190.10:FF:000060">
    <property type="entry name" value="Phosphatidylglycerophosphatase and protein-tyrosine phosphatase 1"/>
    <property type="match status" value="1"/>
</dbReference>
<keyword evidence="9" id="KW-1208">Phospholipid metabolism</keyword>
<dbReference type="GO" id="GO:0008654">
    <property type="term" value="P:phospholipid biosynthetic process"/>
    <property type="evidence" value="ECO:0007669"/>
    <property type="project" value="UniProtKB-KW"/>
</dbReference>
<evidence type="ECO:0000256" key="17">
    <source>
        <dbReference type="ARBA" id="ARBA00069309"/>
    </source>
</evidence>
<comment type="catalytic activity">
    <reaction evidence="15">
        <text>1,2-di-(9Z-octadecenoyl)-sn-glycero-3-phospho-(1'-sn-glycerol-3'-phosphate) + H2O = 1,2-di-(9Z-octadecenoyl)-sn-glycero-3-phospho-(1'-sn-glycerol) + phosphate</text>
        <dbReference type="Rhea" id="RHEA:42304"/>
        <dbReference type="ChEBI" id="CHEBI:15377"/>
        <dbReference type="ChEBI" id="CHEBI:43474"/>
        <dbReference type="ChEBI" id="CHEBI:75163"/>
        <dbReference type="ChEBI" id="CHEBI:78907"/>
    </reaction>
    <physiologicalReaction direction="left-to-right" evidence="15">
        <dbReference type="Rhea" id="RHEA:42305"/>
    </physiologicalReaction>
</comment>
<dbReference type="EC" id="3.1.3.27" evidence="11"/>
<dbReference type="EMBL" id="BDGG01000002">
    <property type="protein sequence ID" value="GAU93154.1"/>
    <property type="molecule type" value="Genomic_DNA"/>
</dbReference>
<dbReference type="OrthoDB" id="273181at2759"/>
<keyword evidence="22" id="KW-1185">Reference proteome</keyword>
<evidence type="ECO:0000256" key="8">
    <source>
        <dbReference type="ARBA" id="ARBA00023209"/>
    </source>
</evidence>
<dbReference type="GO" id="GO:0016020">
    <property type="term" value="C:membrane"/>
    <property type="evidence" value="ECO:0007669"/>
    <property type="project" value="UniProtKB-SubCell"/>
</dbReference>
<comment type="caution">
    <text evidence="21">The sequence shown here is derived from an EMBL/GenBank/DDBJ whole genome shotgun (WGS) entry which is preliminary data.</text>
</comment>
<keyword evidence="3" id="KW-0444">Lipid biosynthesis</keyword>
<name>A0A1D1UU14_RAMVA</name>
<evidence type="ECO:0000256" key="10">
    <source>
        <dbReference type="ARBA" id="ARBA00024192"/>
    </source>
</evidence>
<feature type="compositionally biased region" description="Pro residues" evidence="18">
    <location>
        <begin position="258"/>
        <end position="270"/>
    </location>
</feature>
<comment type="pathway">
    <text evidence="2">Lipid metabolism.</text>
</comment>
<dbReference type="SMART" id="SM00195">
    <property type="entry name" value="DSPc"/>
    <property type="match status" value="1"/>
</dbReference>
<dbReference type="GO" id="GO:0004439">
    <property type="term" value="F:phosphatidylinositol-4,5-bisphosphate 5-phosphatase activity"/>
    <property type="evidence" value="ECO:0007669"/>
    <property type="project" value="TreeGrafter"/>
</dbReference>
<evidence type="ECO:0000256" key="16">
    <source>
        <dbReference type="ARBA" id="ARBA00052780"/>
    </source>
</evidence>
<evidence type="ECO:0000256" key="13">
    <source>
        <dbReference type="ARBA" id="ARBA00051818"/>
    </source>
</evidence>
<evidence type="ECO:0000256" key="6">
    <source>
        <dbReference type="ARBA" id="ARBA00023098"/>
    </source>
</evidence>
<dbReference type="InterPro" id="IPR042165">
    <property type="entry name" value="PTPMT1"/>
</dbReference>
<gene>
    <name evidence="21" type="primary">RvY_05137-1</name>
    <name evidence="21" type="synonym">RvY_05137.1</name>
    <name evidence="21" type="ORF">RvY_05137</name>
</gene>
<comment type="catalytic activity">
    <reaction evidence="14">
        <text>1,2-dibutyryl-sn-glycero-3-phospho-(1D-myo-inositol-5-phosphate) + H2O = 1,2-dibutyryl-sn-glycero-3-phospho-(1D-myo-inositol) + phosphate</text>
        <dbReference type="Rhea" id="RHEA:42584"/>
        <dbReference type="ChEBI" id="CHEBI:15377"/>
        <dbReference type="ChEBI" id="CHEBI:43474"/>
        <dbReference type="ChEBI" id="CHEBI:82605"/>
        <dbReference type="ChEBI" id="CHEBI:82606"/>
    </reaction>
    <physiologicalReaction direction="left-to-right" evidence="14">
        <dbReference type="Rhea" id="RHEA:42585"/>
    </physiologicalReaction>
</comment>
<dbReference type="Proteomes" id="UP000186922">
    <property type="component" value="Unassembled WGS sequence"/>
</dbReference>
<dbReference type="InterPro" id="IPR000340">
    <property type="entry name" value="Dual-sp_phosphatase_cat-dom"/>
</dbReference>
<dbReference type="PROSITE" id="PS00383">
    <property type="entry name" value="TYR_PHOSPHATASE_1"/>
    <property type="match status" value="1"/>
</dbReference>
<evidence type="ECO:0000256" key="15">
    <source>
        <dbReference type="ARBA" id="ARBA00052632"/>
    </source>
</evidence>
<proteinExistence type="predicted"/>
<dbReference type="GO" id="GO:0008962">
    <property type="term" value="F:phosphatidylglycerophosphatase activity"/>
    <property type="evidence" value="ECO:0007669"/>
    <property type="project" value="UniProtKB-EC"/>
</dbReference>